<keyword evidence="3" id="KW-0325">Glycoprotein</keyword>
<organism evidence="5 6">
    <name type="scientific">Flemingia macrophylla</name>
    <dbReference type="NCBI Taxonomy" id="520843"/>
    <lineage>
        <taxon>Eukaryota</taxon>
        <taxon>Viridiplantae</taxon>
        <taxon>Streptophyta</taxon>
        <taxon>Embryophyta</taxon>
        <taxon>Tracheophyta</taxon>
        <taxon>Spermatophyta</taxon>
        <taxon>Magnoliopsida</taxon>
        <taxon>eudicotyledons</taxon>
        <taxon>Gunneridae</taxon>
        <taxon>Pentapetalae</taxon>
        <taxon>rosids</taxon>
        <taxon>fabids</taxon>
        <taxon>Fabales</taxon>
        <taxon>Fabaceae</taxon>
        <taxon>Papilionoideae</taxon>
        <taxon>50 kb inversion clade</taxon>
        <taxon>NPAAA clade</taxon>
        <taxon>indigoferoid/millettioid clade</taxon>
        <taxon>Phaseoleae</taxon>
        <taxon>Flemingia</taxon>
    </lineage>
</organism>
<dbReference type="PANTHER" id="PTHR32444">
    <property type="entry name" value="BULB-TYPE LECTIN DOMAIN-CONTAINING PROTEIN"/>
    <property type="match status" value="1"/>
</dbReference>
<evidence type="ECO:0000259" key="4">
    <source>
        <dbReference type="Pfam" id="PF01453"/>
    </source>
</evidence>
<dbReference type="SUPFAM" id="SSF51110">
    <property type="entry name" value="alpha-D-mannose-specific plant lectins"/>
    <property type="match status" value="1"/>
</dbReference>
<dbReference type="Pfam" id="PF01453">
    <property type="entry name" value="B_lectin"/>
    <property type="match status" value="1"/>
</dbReference>
<accession>A0ABD1LQT0</accession>
<dbReference type="EMBL" id="JBGMDY010000008">
    <property type="protein sequence ID" value="KAL2325888.1"/>
    <property type="molecule type" value="Genomic_DNA"/>
</dbReference>
<dbReference type="PANTHER" id="PTHR32444:SF183">
    <property type="entry name" value="APPLE DOMAIN-CONTAINING PROTEIN"/>
    <property type="match status" value="1"/>
</dbReference>
<dbReference type="Proteomes" id="UP001603857">
    <property type="component" value="Unassembled WGS sequence"/>
</dbReference>
<evidence type="ECO:0000313" key="5">
    <source>
        <dbReference type="EMBL" id="KAL2325888.1"/>
    </source>
</evidence>
<sequence>MATLLDTGNFVLHQFHPNGSKSLLWQSFDYLSDTLLPTMKLGVNRKTGHYWLLRSLPKNLVVASAFSLEWEPMEQELMIRRRGKVCWRSGKLRKNRFEHISEDEQRMLKYTIVSNGDEDSFSFTTNEENKFWFIQDDGQLADEKGEFLRADLCFGYNTDGGCQTWMNIPKCRNPGDVFQSKFGYVKWDNATFETNTTYVHSDCEASCWSNLEIRVEGWAIMYELPRHRCGHYTNVEFRILGRINSMQTPNLVAMKGLG</sequence>
<dbReference type="AlphaFoldDB" id="A0ABD1LQT0"/>
<evidence type="ECO:0000256" key="1">
    <source>
        <dbReference type="ARBA" id="ARBA00022729"/>
    </source>
</evidence>
<reference evidence="5 6" key="1">
    <citation type="submission" date="2024-08" db="EMBL/GenBank/DDBJ databases">
        <title>Insights into the chromosomal genome structure of Flemingia macrophylla.</title>
        <authorList>
            <person name="Ding Y."/>
            <person name="Zhao Y."/>
            <person name="Bi W."/>
            <person name="Wu M."/>
            <person name="Zhao G."/>
            <person name="Gong Y."/>
            <person name="Li W."/>
            <person name="Zhang P."/>
        </authorList>
    </citation>
    <scope>NUCLEOTIDE SEQUENCE [LARGE SCALE GENOMIC DNA]</scope>
    <source>
        <strain evidence="5">DYQJB</strain>
        <tissue evidence="5">Leaf</tissue>
    </source>
</reference>
<keyword evidence="2" id="KW-1015">Disulfide bond</keyword>
<dbReference type="InterPro" id="IPR001480">
    <property type="entry name" value="Bulb-type_lectin_dom"/>
</dbReference>
<proteinExistence type="predicted"/>
<comment type="caution">
    <text evidence="5">The sequence shown here is derived from an EMBL/GenBank/DDBJ whole genome shotgun (WGS) entry which is preliminary data.</text>
</comment>
<dbReference type="InterPro" id="IPR036426">
    <property type="entry name" value="Bulb-type_lectin_dom_sf"/>
</dbReference>
<keyword evidence="1" id="KW-0732">Signal</keyword>
<protein>
    <recommendedName>
        <fullName evidence="4">Bulb-type lectin domain-containing protein</fullName>
    </recommendedName>
</protein>
<evidence type="ECO:0000256" key="3">
    <source>
        <dbReference type="ARBA" id="ARBA00023180"/>
    </source>
</evidence>
<name>A0ABD1LQT0_9FABA</name>
<feature type="domain" description="Bulb-type lectin" evidence="4">
    <location>
        <begin position="1"/>
        <end position="55"/>
    </location>
</feature>
<evidence type="ECO:0000313" key="6">
    <source>
        <dbReference type="Proteomes" id="UP001603857"/>
    </source>
</evidence>
<keyword evidence="6" id="KW-1185">Reference proteome</keyword>
<evidence type="ECO:0000256" key="2">
    <source>
        <dbReference type="ARBA" id="ARBA00023157"/>
    </source>
</evidence>
<gene>
    <name evidence="5" type="ORF">Fmac_024946</name>
</gene>